<protein>
    <submittedName>
        <fullName evidence="4">Uncharacterized protein</fullName>
    </submittedName>
</protein>
<feature type="region of interest" description="Disordered" evidence="1">
    <location>
        <begin position="29"/>
        <end position="107"/>
    </location>
</feature>
<organism evidence="4 5">
    <name type="scientific">Nelumbo nucifera</name>
    <name type="common">Sacred lotus</name>
    <dbReference type="NCBI Taxonomy" id="4432"/>
    <lineage>
        <taxon>Eukaryota</taxon>
        <taxon>Viridiplantae</taxon>
        <taxon>Streptophyta</taxon>
        <taxon>Embryophyta</taxon>
        <taxon>Tracheophyta</taxon>
        <taxon>Spermatophyta</taxon>
        <taxon>Magnoliopsida</taxon>
        <taxon>Proteales</taxon>
        <taxon>Nelumbonaceae</taxon>
        <taxon>Nelumbo</taxon>
    </lineage>
</organism>
<feature type="compositionally biased region" description="Polar residues" evidence="1">
    <location>
        <begin position="63"/>
        <end position="83"/>
    </location>
</feature>
<dbReference type="PANTHER" id="PTHR34558:SF9">
    <property type="entry name" value="F3L24.15 PROTEIN"/>
    <property type="match status" value="1"/>
</dbReference>
<feature type="compositionally biased region" description="Low complexity" evidence="1">
    <location>
        <begin position="40"/>
        <end position="62"/>
    </location>
</feature>
<feature type="transmembrane region" description="Helical" evidence="2">
    <location>
        <begin position="125"/>
        <end position="147"/>
    </location>
</feature>
<feature type="signal peptide" evidence="3">
    <location>
        <begin position="1"/>
        <end position="20"/>
    </location>
</feature>
<dbReference type="Proteomes" id="UP000607653">
    <property type="component" value="Unassembled WGS sequence"/>
</dbReference>
<keyword evidence="2" id="KW-0812">Transmembrane</keyword>
<dbReference type="EMBL" id="DUZY01000002">
    <property type="protein sequence ID" value="DAD26568.1"/>
    <property type="molecule type" value="Genomic_DNA"/>
</dbReference>
<evidence type="ECO:0000256" key="1">
    <source>
        <dbReference type="SAM" id="MobiDB-lite"/>
    </source>
</evidence>
<gene>
    <name evidence="4" type="ORF">HUJ06_028036</name>
</gene>
<keyword evidence="3" id="KW-0732">Signal</keyword>
<accession>A0A822YAG7</accession>
<keyword evidence="2" id="KW-1133">Transmembrane helix</keyword>
<dbReference type="AlphaFoldDB" id="A0A822YAG7"/>
<evidence type="ECO:0000256" key="2">
    <source>
        <dbReference type="SAM" id="Phobius"/>
    </source>
</evidence>
<evidence type="ECO:0000256" key="3">
    <source>
        <dbReference type="SAM" id="SignalP"/>
    </source>
</evidence>
<reference evidence="4 5" key="1">
    <citation type="journal article" date="2020" name="Mol. Biol. Evol.">
        <title>Distinct Expression and Methylation Patterns for Genes with Different Fates following a Single Whole-Genome Duplication in Flowering Plants.</title>
        <authorList>
            <person name="Shi T."/>
            <person name="Rahmani R.S."/>
            <person name="Gugger P.F."/>
            <person name="Wang M."/>
            <person name="Li H."/>
            <person name="Zhang Y."/>
            <person name="Li Z."/>
            <person name="Wang Q."/>
            <person name="Van de Peer Y."/>
            <person name="Marchal K."/>
            <person name="Chen J."/>
        </authorList>
    </citation>
    <scope>NUCLEOTIDE SEQUENCE [LARGE SCALE GENOMIC DNA]</scope>
    <source>
        <tissue evidence="4">Leaf</tissue>
    </source>
</reference>
<evidence type="ECO:0000313" key="5">
    <source>
        <dbReference type="Proteomes" id="UP000607653"/>
    </source>
</evidence>
<sequence length="166" mass="18004">MLRFVLFVFLIAAVADKANGEIQTSFMLTGHDVSEPPALTPSSPSPEMETSTSPQKSSTQSQWDNIDNNNKNWGGEVSSSSSLDEPEPAAASVEAPKQKLEIAESPSAIRRMGRHRYHKNIDECIIGGGIIVGGLVASFVISVACYIRATRRRTEEPNKSQHFGTS</sequence>
<keyword evidence="2" id="KW-0472">Membrane</keyword>
<keyword evidence="5" id="KW-1185">Reference proteome</keyword>
<evidence type="ECO:0000313" key="4">
    <source>
        <dbReference type="EMBL" id="DAD26568.1"/>
    </source>
</evidence>
<name>A0A822YAG7_NELNU</name>
<dbReference type="PANTHER" id="PTHR34558">
    <property type="entry name" value="EXPRESSED PROTEIN"/>
    <property type="match status" value="1"/>
</dbReference>
<feature type="chain" id="PRO_5033059105" evidence="3">
    <location>
        <begin position="21"/>
        <end position="166"/>
    </location>
</feature>
<comment type="caution">
    <text evidence="4">The sequence shown here is derived from an EMBL/GenBank/DDBJ whole genome shotgun (WGS) entry which is preliminary data.</text>
</comment>
<proteinExistence type="predicted"/>